<dbReference type="EMBL" id="QXED01000009">
    <property type="protein sequence ID" value="RIV18907.1"/>
    <property type="molecule type" value="Genomic_DNA"/>
</dbReference>
<protein>
    <submittedName>
        <fullName evidence="1">Uncharacterized protein</fullName>
    </submittedName>
</protein>
<evidence type="ECO:0000313" key="1">
    <source>
        <dbReference type="EMBL" id="RIV18907.1"/>
    </source>
</evidence>
<sequence length="109" mass="12673">MFLRKDGEDLEVVRIIDSDILATVLNKEGVVVFGNDAYKYVENKVYYIRDFEPSKLNNLDDIKDVIRLQITNDRNARLKDENRDCISGYQGDRKRLVGDFSLIQPFITV</sequence>
<gene>
    <name evidence="1" type="ORF">DYU11_25740</name>
</gene>
<dbReference type="AlphaFoldDB" id="A0A418M002"/>
<dbReference type="Proteomes" id="UP000283523">
    <property type="component" value="Unassembled WGS sequence"/>
</dbReference>
<proteinExistence type="predicted"/>
<reference evidence="1 2" key="1">
    <citation type="submission" date="2018-08" db="EMBL/GenBank/DDBJ databases">
        <title>Fibrisoma montanum sp. nov., isolated from Danxia mountain soil.</title>
        <authorList>
            <person name="Huang Y."/>
        </authorList>
    </citation>
    <scope>NUCLEOTIDE SEQUENCE [LARGE SCALE GENOMIC DNA]</scope>
    <source>
        <strain evidence="1 2">HYT19</strain>
    </source>
</reference>
<dbReference type="RefSeq" id="WP_119670620.1">
    <property type="nucleotide sequence ID" value="NZ_QXED01000009.1"/>
</dbReference>
<evidence type="ECO:0000313" key="2">
    <source>
        <dbReference type="Proteomes" id="UP000283523"/>
    </source>
</evidence>
<name>A0A418M002_9BACT</name>
<accession>A0A418M002</accession>
<comment type="caution">
    <text evidence="1">The sequence shown here is derived from an EMBL/GenBank/DDBJ whole genome shotgun (WGS) entry which is preliminary data.</text>
</comment>
<organism evidence="1 2">
    <name type="scientific">Fibrisoma montanum</name>
    <dbReference type="NCBI Taxonomy" id="2305895"/>
    <lineage>
        <taxon>Bacteria</taxon>
        <taxon>Pseudomonadati</taxon>
        <taxon>Bacteroidota</taxon>
        <taxon>Cytophagia</taxon>
        <taxon>Cytophagales</taxon>
        <taxon>Spirosomataceae</taxon>
        <taxon>Fibrisoma</taxon>
    </lineage>
</organism>
<keyword evidence="2" id="KW-1185">Reference proteome</keyword>